<proteinExistence type="inferred from homology"/>
<dbReference type="Pfam" id="PF03576">
    <property type="entry name" value="Peptidase_S58"/>
    <property type="match status" value="1"/>
</dbReference>
<dbReference type="InterPro" id="IPR016117">
    <property type="entry name" value="ArgJ-like_dom_sf"/>
</dbReference>
<evidence type="ECO:0000313" key="3">
    <source>
        <dbReference type="Proteomes" id="UP000664357"/>
    </source>
</evidence>
<dbReference type="Proteomes" id="UP000664357">
    <property type="component" value="Unassembled WGS sequence"/>
</dbReference>
<sequence>MEKIQPFFKVGHCTDTEAMTGCTVIIAEDGATGGVCVRGGSPNTRDTDALKSENNRKAVHAVTLSGGSAFGLSASDGVVNYLEEHQIGRDVGLGVVPNVSGASLFDLGMGRQDVRPDSRFGYQACEAAFRNEPFSAGNVGAGTGASVGNMNGRENAMKGGIGSCTIQHKELFVSAVVAVNAVGDIYDEQQQIFLAGARDGQKIGCSEAIFLDRYQDMRDMYSGNTVIGCVMTNATLPKAKVNKLADISHNGIARAVRPAHTTFDGDTMFVLCANQIEATFEAVSILTVEAVRQAILDGVKQAKTYGDYLSCKEYYAKKS</sequence>
<keyword evidence="3" id="KW-1185">Reference proteome</keyword>
<comment type="similarity">
    <text evidence="1">Belongs to the peptidase S58 family.</text>
</comment>
<accession>A0ABV0EYI2</accession>
<comment type="caution">
    <text evidence="2">The sequence shown here is derived from an EMBL/GenBank/DDBJ whole genome shotgun (WGS) entry which is preliminary data.</text>
</comment>
<protein>
    <submittedName>
        <fullName evidence="2">Uncharacterized protein</fullName>
    </submittedName>
</protein>
<dbReference type="Gene3D" id="3.60.70.12">
    <property type="entry name" value="L-amino peptidase D-ALA esterase/amidase"/>
    <property type="match status" value="1"/>
</dbReference>
<dbReference type="InterPro" id="IPR005321">
    <property type="entry name" value="Peptidase_S58_DmpA"/>
</dbReference>
<dbReference type="PANTHER" id="PTHR36512:SF3">
    <property type="entry name" value="BLR5678 PROTEIN"/>
    <property type="match status" value="1"/>
</dbReference>
<gene>
    <name evidence="2" type="ORF">JZO67_004635</name>
</gene>
<dbReference type="PANTHER" id="PTHR36512">
    <property type="entry name" value="D-AMINOPEPTIDASE"/>
    <property type="match status" value="1"/>
</dbReference>
<dbReference type="RefSeq" id="WP_207705260.1">
    <property type="nucleotide sequence ID" value="NZ_JAFREL020000005.1"/>
</dbReference>
<reference evidence="2 3" key="1">
    <citation type="submission" date="2024-02" db="EMBL/GenBank/DDBJ databases">
        <title>The Genome Sequence of Enterococcus sp. DIV0159.</title>
        <authorList>
            <person name="Earl A."/>
            <person name="Manson A."/>
            <person name="Gilmore M."/>
            <person name="Sanders J."/>
            <person name="Shea T."/>
            <person name="Howe W."/>
            <person name="Livny J."/>
            <person name="Cuomo C."/>
            <person name="Neafsey D."/>
            <person name="Birren B."/>
        </authorList>
    </citation>
    <scope>NUCLEOTIDE SEQUENCE [LARGE SCALE GENOMIC DNA]</scope>
    <source>
        <strain evidence="2 3">665A</strain>
    </source>
</reference>
<evidence type="ECO:0000256" key="1">
    <source>
        <dbReference type="ARBA" id="ARBA00007068"/>
    </source>
</evidence>
<dbReference type="SUPFAM" id="SSF56266">
    <property type="entry name" value="DmpA/ArgJ-like"/>
    <property type="match status" value="1"/>
</dbReference>
<dbReference type="EMBL" id="JAFREL020000005">
    <property type="protein sequence ID" value="MEO1772653.1"/>
    <property type="molecule type" value="Genomic_DNA"/>
</dbReference>
<dbReference type="CDD" id="cd02252">
    <property type="entry name" value="nylC_like"/>
    <property type="match status" value="1"/>
</dbReference>
<name>A0ABV0EYI2_9ENTE</name>
<evidence type="ECO:0000313" key="2">
    <source>
        <dbReference type="EMBL" id="MEO1772653.1"/>
    </source>
</evidence>
<organism evidence="2 3">
    <name type="scientific">Candidatus Enterococcus ferrettii</name>
    <dbReference type="NCBI Taxonomy" id="2815324"/>
    <lineage>
        <taxon>Bacteria</taxon>
        <taxon>Bacillati</taxon>
        <taxon>Bacillota</taxon>
        <taxon>Bacilli</taxon>
        <taxon>Lactobacillales</taxon>
        <taxon>Enterococcaceae</taxon>
        <taxon>Enterococcus</taxon>
    </lineage>
</organism>